<organism evidence="5 6">
    <name type="scientific">Plectus sambesii</name>
    <dbReference type="NCBI Taxonomy" id="2011161"/>
    <lineage>
        <taxon>Eukaryota</taxon>
        <taxon>Metazoa</taxon>
        <taxon>Ecdysozoa</taxon>
        <taxon>Nematoda</taxon>
        <taxon>Chromadorea</taxon>
        <taxon>Plectida</taxon>
        <taxon>Plectina</taxon>
        <taxon>Plectoidea</taxon>
        <taxon>Plectidae</taxon>
        <taxon>Plectus</taxon>
    </lineage>
</organism>
<dbReference type="InterPro" id="IPR020568">
    <property type="entry name" value="Ribosomal_Su5_D2-typ_SF"/>
</dbReference>
<keyword evidence="3" id="KW-0687">Ribonucleoprotein</keyword>
<proteinExistence type="inferred from homology"/>
<keyword evidence="2" id="KW-0689">Ribosomal protein</keyword>
<dbReference type="WBParaSite" id="PSAMB.scaffold30size108092.g798.t1">
    <property type="protein sequence ID" value="PSAMB.scaffold30size108092.g798.t1"/>
    <property type="gene ID" value="PSAMB.scaffold30size108092.g798"/>
</dbReference>
<dbReference type="GO" id="GO:0006412">
    <property type="term" value="P:translation"/>
    <property type="evidence" value="ECO:0007669"/>
    <property type="project" value="InterPro"/>
</dbReference>
<dbReference type="PANTHER" id="PTHR21569:SF1">
    <property type="entry name" value="SMALL RIBOSOMAL SUBUNIT PROTEIN US9M"/>
    <property type="match status" value="1"/>
</dbReference>
<evidence type="ECO:0000313" key="5">
    <source>
        <dbReference type="Proteomes" id="UP000887566"/>
    </source>
</evidence>
<accession>A0A914W2R1</accession>
<comment type="similarity">
    <text evidence="1">Belongs to the universal ribosomal protein uS9 family.</text>
</comment>
<dbReference type="Pfam" id="PF00380">
    <property type="entry name" value="Ribosomal_S9"/>
    <property type="match status" value="1"/>
</dbReference>
<evidence type="ECO:0000256" key="3">
    <source>
        <dbReference type="ARBA" id="ARBA00023274"/>
    </source>
</evidence>
<dbReference type="InterPro" id="IPR000754">
    <property type="entry name" value="Ribosomal_uS9"/>
</dbReference>
<dbReference type="SUPFAM" id="SSF54211">
    <property type="entry name" value="Ribosomal protein S5 domain 2-like"/>
    <property type="match status" value="1"/>
</dbReference>
<reference evidence="6" key="1">
    <citation type="submission" date="2022-11" db="UniProtKB">
        <authorList>
            <consortium name="WormBaseParasite"/>
        </authorList>
    </citation>
    <scope>IDENTIFICATION</scope>
</reference>
<dbReference type="GO" id="GO:0003735">
    <property type="term" value="F:structural constituent of ribosome"/>
    <property type="evidence" value="ECO:0007669"/>
    <property type="project" value="InterPro"/>
</dbReference>
<dbReference type="Proteomes" id="UP000887566">
    <property type="component" value="Unplaced"/>
</dbReference>
<dbReference type="PANTHER" id="PTHR21569">
    <property type="entry name" value="RIBOSOMAL PROTEIN S9"/>
    <property type="match status" value="1"/>
</dbReference>
<dbReference type="InterPro" id="IPR014721">
    <property type="entry name" value="Ribsml_uS5_D2-typ_fold_subgr"/>
</dbReference>
<evidence type="ECO:0000256" key="2">
    <source>
        <dbReference type="ARBA" id="ARBA00022980"/>
    </source>
</evidence>
<evidence type="ECO:0000313" key="6">
    <source>
        <dbReference type="WBParaSite" id="PSAMB.scaffold30size108092.g798.t1"/>
    </source>
</evidence>
<feature type="region of interest" description="Disordered" evidence="4">
    <location>
        <begin position="28"/>
        <end position="54"/>
    </location>
</feature>
<name>A0A914W2R1_9BILA</name>
<keyword evidence="5" id="KW-1185">Reference proteome</keyword>
<evidence type="ECO:0000256" key="1">
    <source>
        <dbReference type="ARBA" id="ARBA00005251"/>
    </source>
</evidence>
<evidence type="ECO:0000256" key="4">
    <source>
        <dbReference type="SAM" id="MobiDB-lite"/>
    </source>
</evidence>
<dbReference type="AlphaFoldDB" id="A0A914W2R1"/>
<dbReference type="GO" id="GO:0003723">
    <property type="term" value="F:RNA binding"/>
    <property type="evidence" value="ECO:0007669"/>
    <property type="project" value="TreeGrafter"/>
</dbReference>
<feature type="region of interest" description="Disordered" evidence="4">
    <location>
        <begin position="384"/>
        <end position="404"/>
    </location>
</feature>
<dbReference type="Gene3D" id="3.30.230.10">
    <property type="match status" value="1"/>
</dbReference>
<protein>
    <submittedName>
        <fullName evidence="6">Mitochondrial ribosomal protein S9</fullName>
    </submittedName>
</protein>
<dbReference type="GO" id="GO:0005763">
    <property type="term" value="C:mitochondrial small ribosomal subunit"/>
    <property type="evidence" value="ECO:0007669"/>
    <property type="project" value="TreeGrafter"/>
</dbReference>
<sequence>MLQRNSFSNHLLAAGRLLFSGSGRTTLATVPSTPSSDDHETVVPVGSGEGPRQRGEQISRAMKVYLAQAQAKDLMMQKERATFDLGKRHLANIMGVDVADMTQRDINRAIQYLFPSGLFDIGARPVMKPPEQLFASMTAVKFDESGRPIDSLFYTLRPNFYRLLTDIARKTDALMDHADQVRRKQGSAPKDSQIISVGSTWVSMESFSQILGEKITEEMYAQLVAALENLMTIPFAHMERDFIFKYRKMLGGGKSDGKQKGSFLPVVEIDATTGRRFATAFGGKKKTRAFVTIHDAGTGKYTVNGHGIDTVRSLQAREMLLAPFITLNKLGQFDVEARTEGPGGLSSIPAAIRLGVSFCLSAFVSDVERNQLRLAGLLTRDPRRRERSKVNQPGARQKWTWKRR</sequence>